<protein>
    <submittedName>
        <fullName evidence="1">Uncharacterized protein</fullName>
    </submittedName>
</protein>
<gene>
    <name evidence="1" type="ORF">F5148DRAFT_1173011</name>
</gene>
<keyword evidence="2" id="KW-1185">Reference proteome</keyword>
<comment type="caution">
    <text evidence="1">The sequence shown here is derived from an EMBL/GenBank/DDBJ whole genome shotgun (WGS) entry which is preliminary data.</text>
</comment>
<proteinExistence type="predicted"/>
<accession>A0ACC0UJC3</accession>
<sequence length="520" mass="56754">MPSITDHIDRLTRSMETIRASASSIAKHNQSGPFTQSVLATPLGDLIRDIDPSEIGLFTLVPPPRQPSVNTQSLTAPEITRVEVVSATPLRKYSTQRRDAIVQNKEPEPEVFAEAALKYIDRYSGVRPLPQVRSQVVAMLEHLHQLREEIYSLANSLKNMEASERMSDSQSPKSLVAKEEKKIQELQARISHLRKRKVALQNSRSVLVAPVEDRTANSPGPNAAVSDPQEDSFWTTPGGRRTLQFKNELLVYEDVDLRNVTSSFPSPAPFDPRSAPIDSPLQQEEGPTDDTIPEDLSNLEDTFDRTSEAHDSNFETIGQAGNQTTKVKGHTNQPLPLSGPPPTSEPSTPVVSREQVTSSFTMENHTHSAKKIRITNDMERIVSKIWATVGDLMMPGNSSGSGGSRPLRAKETIAHLHTLAAQDPLPVSPTASTISIATVATTQPPTSQQILTAHLLISLLEAAPQYALPLATVKEILSAKGDRGLVIGSGASIRVLYGCVAKRLVRIDRGGGEQIVRFDI</sequence>
<name>A0ACC0UJC3_9AGAM</name>
<evidence type="ECO:0000313" key="1">
    <source>
        <dbReference type="EMBL" id="KAI9511149.1"/>
    </source>
</evidence>
<organism evidence="1 2">
    <name type="scientific">Russula earlei</name>
    <dbReference type="NCBI Taxonomy" id="71964"/>
    <lineage>
        <taxon>Eukaryota</taxon>
        <taxon>Fungi</taxon>
        <taxon>Dikarya</taxon>
        <taxon>Basidiomycota</taxon>
        <taxon>Agaricomycotina</taxon>
        <taxon>Agaricomycetes</taxon>
        <taxon>Russulales</taxon>
        <taxon>Russulaceae</taxon>
        <taxon>Russula</taxon>
    </lineage>
</organism>
<reference evidence="1" key="1">
    <citation type="submission" date="2021-03" db="EMBL/GenBank/DDBJ databases">
        <title>Evolutionary priming and transition to the ectomycorrhizal habit in an iconic lineage of mushroom-forming fungi: is preadaptation a requirement?</title>
        <authorList>
            <consortium name="DOE Joint Genome Institute"/>
            <person name="Looney B.P."/>
            <person name="Miyauchi S."/>
            <person name="Morin E."/>
            <person name="Drula E."/>
            <person name="Courty P.E."/>
            <person name="Chicoki N."/>
            <person name="Fauchery L."/>
            <person name="Kohler A."/>
            <person name="Kuo A."/>
            <person name="LaButti K."/>
            <person name="Pangilinan J."/>
            <person name="Lipzen A."/>
            <person name="Riley R."/>
            <person name="Andreopoulos W."/>
            <person name="He G."/>
            <person name="Johnson J."/>
            <person name="Barry K.W."/>
            <person name="Grigoriev I.V."/>
            <person name="Nagy L."/>
            <person name="Hibbett D."/>
            <person name="Henrissat B."/>
            <person name="Matheny P.B."/>
            <person name="Labbe J."/>
            <person name="Martin A.F."/>
        </authorList>
    </citation>
    <scope>NUCLEOTIDE SEQUENCE</scope>
    <source>
        <strain evidence="1">BPL698</strain>
    </source>
</reference>
<dbReference type="Proteomes" id="UP001207468">
    <property type="component" value="Unassembled WGS sequence"/>
</dbReference>
<evidence type="ECO:0000313" key="2">
    <source>
        <dbReference type="Proteomes" id="UP001207468"/>
    </source>
</evidence>
<dbReference type="EMBL" id="JAGFNK010000026">
    <property type="protein sequence ID" value="KAI9511149.1"/>
    <property type="molecule type" value="Genomic_DNA"/>
</dbReference>